<dbReference type="InterPro" id="IPR051331">
    <property type="entry name" value="Chorismate_mutase-related"/>
</dbReference>
<dbReference type="SMART" id="SM00830">
    <property type="entry name" value="CM_2"/>
    <property type="match status" value="1"/>
</dbReference>
<dbReference type="Gene3D" id="1.20.59.10">
    <property type="entry name" value="Chorismate mutase"/>
    <property type="match status" value="1"/>
</dbReference>
<dbReference type="Pfam" id="PF01817">
    <property type="entry name" value="CM_2"/>
    <property type="match status" value="1"/>
</dbReference>
<dbReference type="NCBIfam" id="TIGR01805">
    <property type="entry name" value="CM_mono_grmpos"/>
    <property type="match status" value="1"/>
</dbReference>
<feature type="domain" description="Chorismate mutase" evidence="2">
    <location>
        <begin position="1"/>
        <end position="86"/>
    </location>
</feature>
<sequence length="87" mass="10196">MLENERKSIDEIDRQLVALFEKRMHVTKKIAQVKSENQLPIYDAVREAAVIDKVIQYLTDDSLSEELSQFYVSLMNISKNYQEKTSK</sequence>
<dbReference type="InterPro" id="IPR036979">
    <property type="entry name" value="CM_dom_sf"/>
</dbReference>
<dbReference type="EMBL" id="CP034465">
    <property type="protein sequence ID" value="AZP03282.1"/>
    <property type="molecule type" value="Genomic_DNA"/>
</dbReference>
<dbReference type="PANTHER" id="PTHR38041:SF1">
    <property type="entry name" value="CHORISMATE MUTASE"/>
    <property type="match status" value="1"/>
</dbReference>
<protein>
    <submittedName>
        <fullName evidence="3">Chorismate mutase</fullName>
        <ecNumber evidence="3">5.4.99.5</ecNumber>
    </submittedName>
</protein>
<reference evidence="4" key="1">
    <citation type="submission" date="2018-12" db="EMBL/GenBank/DDBJ databases">
        <title>Complete genome sequencing of Jeotgalibaca sp. H21T32.</title>
        <authorList>
            <person name="Bae J.-W."/>
            <person name="Lee S.-Y."/>
        </authorList>
    </citation>
    <scope>NUCLEOTIDE SEQUENCE [LARGE SCALE GENOMIC DNA]</scope>
    <source>
        <strain evidence="4">H21T32</strain>
    </source>
</reference>
<keyword evidence="4" id="KW-1185">Reference proteome</keyword>
<organism evidence="3 4">
    <name type="scientific">Jeotgalibaca ciconiae</name>
    <dbReference type="NCBI Taxonomy" id="2496265"/>
    <lineage>
        <taxon>Bacteria</taxon>
        <taxon>Bacillati</taxon>
        <taxon>Bacillota</taxon>
        <taxon>Bacilli</taxon>
        <taxon>Lactobacillales</taxon>
        <taxon>Carnobacteriaceae</taxon>
        <taxon>Jeotgalibaca</taxon>
    </lineage>
</organism>
<evidence type="ECO:0000313" key="4">
    <source>
        <dbReference type="Proteomes" id="UP000273326"/>
    </source>
</evidence>
<proteinExistence type="predicted"/>
<accession>A0A3S9H7F0</accession>
<dbReference type="AlphaFoldDB" id="A0A3S9H7F0"/>
<dbReference type="RefSeq" id="WP_126108383.1">
    <property type="nucleotide sequence ID" value="NZ_CP034465.1"/>
</dbReference>
<dbReference type="GO" id="GO:0046417">
    <property type="term" value="P:chorismate metabolic process"/>
    <property type="evidence" value="ECO:0007669"/>
    <property type="project" value="InterPro"/>
</dbReference>
<dbReference type="GO" id="GO:0004106">
    <property type="term" value="F:chorismate mutase activity"/>
    <property type="evidence" value="ECO:0007669"/>
    <property type="project" value="UniProtKB-EC"/>
</dbReference>
<dbReference type="Proteomes" id="UP000273326">
    <property type="component" value="Chromosome"/>
</dbReference>
<dbReference type="OrthoDB" id="9802281at2"/>
<dbReference type="EC" id="5.4.99.5" evidence="3"/>
<gene>
    <name evidence="3" type="ORF">EJN90_00590</name>
</gene>
<dbReference type="InterPro" id="IPR011279">
    <property type="entry name" value="Chorismate_mutase_GmP"/>
</dbReference>
<name>A0A3S9H7F0_9LACT</name>
<dbReference type="InterPro" id="IPR036263">
    <property type="entry name" value="Chorismate_II_sf"/>
</dbReference>
<evidence type="ECO:0000256" key="1">
    <source>
        <dbReference type="ARBA" id="ARBA00023235"/>
    </source>
</evidence>
<dbReference type="KEGG" id="jeh:EJN90_00590"/>
<dbReference type="SUPFAM" id="SSF48600">
    <property type="entry name" value="Chorismate mutase II"/>
    <property type="match status" value="1"/>
</dbReference>
<dbReference type="GO" id="GO:0009697">
    <property type="term" value="P:salicylic acid biosynthetic process"/>
    <property type="evidence" value="ECO:0007669"/>
    <property type="project" value="TreeGrafter"/>
</dbReference>
<dbReference type="InterPro" id="IPR002701">
    <property type="entry name" value="CM_II_prokaryot"/>
</dbReference>
<dbReference type="PANTHER" id="PTHR38041">
    <property type="entry name" value="CHORISMATE MUTASE"/>
    <property type="match status" value="1"/>
</dbReference>
<dbReference type="PROSITE" id="PS51168">
    <property type="entry name" value="CHORISMATE_MUT_2"/>
    <property type="match status" value="1"/>
</dbReference>
<keyword evidence="1 3" id="KW-0413">Isomerase</keyword>
<evidence type="ECO:0000313" key="3">
    <source>
        <dbReference type="EMBL" id="AZP03282.1"/>
    </source>
</evidence>
<evidence type="ECO:0000259" key="2">
    <source>
        <dbReference type="PROSITE" id="PS51168"/>
    </source>
</evidence>